<dbReference type="GO" id="GO:0005737">
    <property type="term" value="C:cytoplasm"/>
    <property type="evidence" value="ECO:0007669"/>
    <property type="project" value="UniProtKB-SubCell"/>
</dbReference>
<reference evidence="11" key="1">
    <citation type="submission" date="2022-11" db="UniProtKB">
        <authorList>
            <consortium name="WormBaseParasite"/>
        </authorList>
    </citation>
    <scope>IDENTIFICATION</scope>
</reference>
<feature type="domain" description="Exportin-7/Ran-binding protein 17 TPR repeats" evidence="9">
    <location>
        <begin position="418"/>
        <end position="651"/>
    </location>
</feature>
<dbReference type="AlphaFoldDB" id="A0A914V6U4"/>
<sequence length="878" mass="99183">MASEIQYLDTLCKELYESTDQQVRLTAERALSEFSDSPACLRQCMLLLEHGSCPYAPLVASNTLTKLVSKTGVTLEERYELRNYLLNYLVHRKNLPNFVVTSLCQLFARLTKLGWFDFDKEREYMFRTSVDDIAKLAQESIDRCALSVQLLGHLVAEMNSSNAMSSITKHRKVAASFRDVQLFDIFQLTVSMLQTAYDSIKSVDDAQLNLINGLLQLALNCLTFDFIGSMIDDTSDDNVNVQVPTVWRIAFIDTTILKLFFGLYASLPGDLPSKALACLVQLASIRRTIFNNNERQTFLSQLCAGVKAILDNSEKLSDQATFHEFCRLVARLKSNYQLSELIKVDEYPKIVRLLAEFTVQSLRMYQFSANSTYYLLSFWQRMVSSMPYVKASEPHLLDQFAPMVTTAFIESRLQLADAVVNEGLDDPLDDSGSLIQQMEQVSVIGRCEYQRTCALLLQLFDGETAAFERALASGDAKVQTQSKTRLTWLVMVIGAAVGGRVAFSSSDDHDLIDGDLICRVLRLMEATDQRLATEPGSEKLELAFLWHLEQFRKIYISDQVQKTSKVYNKLSEMLGLNDESAVLAVFVRKIITNLKYWASNEKLIDDTLTLLNDLSVGYSSVRKLVRLPEVQFLMNNHTNEHFSFLGASTDLKTMKSRTTLYAALTRLLCVDLNDDDDAFDRFMLPLTEAMNELCKVFQMTAATSAVVDQEQVKRAVIGLSRDIRGVAVACNTKTAYGMLFDWLYPDLFALLQRAIEYWYADADLTTPVLKLMNELCQNRSQRLQFEMSSPNAILLFKEAAKLICTYGSRILTISEVAKDQAYKLRYKGVGACFGILKVALSGSYINFGVFRLYGDSCLDDALSMFIKLLLTIPQRELL</sequence>
<dbReference type="Pfam" id="PF25795">
    <property type="entry name" value="TPR_XPO7"/>
    <property type="match status" value="1"/>
</dbReference>
<evidence type="ECO:0000256" key="4">
    <source>
        <dbReference type="ARBA" id="ARBA00022448"/>
    </source>
</evidence>
<evidence type="ECO:0000256" key="2">
    <source>
        <dbReference type="ARBA" id="ARBA00004496"/>
    </source>
</evidence>
<evidence type="ECO:0000259" key="8">
    <source>
        <dbReference type="Pfam" id="PF03810"/>
    </source>
</evidence>
<feature type="domain" description="Importin N-terminal" evidence="8">
    <location>
        <begin position="27"/>
        <end position="91"/>
    </location>
</feature>
<evidence type="ECO:0000256" key="7">
    <source>
        <dbReference type="ARBA" id="ARBA00023242"/>
    </source>
</evidence>
<keyword evidence="10" id="KW-1185">Reference proteome</keyword>
<keyword evidence="6" id="KW-0653">Protein transport</keyword>
<dbReference type="InterPro" id="IPR057947">
    <property type="entry name" value="TPR_XPO7/RBP17"/>
</dbReference>
<dbReference type="Proteomes" id="UP000887566">
    <property type="component" value="Unplaced"/>
</dbReference>
<keyword evidence="4" id="KW-0813">Transport</keyword>
<dbReference type="GO" id="GO:0005643">
    <property type="term" value="C:nuclear pore"/>
    <property type="evidence" value="ECO:0007669"/>
    <property type="project" value="TreeGrafter"/>
</dbReference>
<organism evidence="10 11">
    <name type="scientific">Plectus sambesii</name>
    <dbReference type="NCBI Taxonomy" id="2011161"/>
    <lineage>
        <taxon>Eukaryota</taxon>
        <taxon>Metazoa</taxon>
        <taxon>Ecdysozoa</taxon>
        <taxon>Nematoda</taxon>
        <taxon>Chromadorea</taxon>
        <taxon>Plectida</taxon>
        <taxon>Plectina</taxon>
        <taxon>Plectoidea</taxon>
        <taxon>Plectidae</taxon>
        <taxon>Plectus</taxon>
    </lineage>
</organism>
<dbReference type="FunFam" id="1.25.10.10:FF:000042">
    <property type="entry name" value="exportin-7 isoform X1"/>
    <property type="match status" value="1"/>
</dbReference>
<name>A0A914V6U4_9BILA</name>
<dbReference type="SUPFAM" id="SSF48371">
    <property type="entry name" value="ARM repeat"/>
    <property type="match status" value="1"/>
</dbReference>
<comment type="subcellular location">
    <subcellularLocation>
        <location evidence="2">Cytoplasm</location>
    </subcellularLocation>
    <subcellularLocation>
        <location evidence="1">Nucleus</location>
    </subcellularLocation>
</comment>
<evidence type="ECO:0000313" key="11">
    <source>
        <dbReference type="WBParaSite" id="PSAMB.scaffold1601size29516.g13989.t1"/>
    </source>
</evidence>
<dbReference type="InterPro" id="IPR016024">
    <property type="entry name" value="ARM-type_fold"/>
</dbReference>
<dbReference type="GO" id="GO:0031267">
    <property type="term" value="F:small GTPase binding"/>
    <property type="evidence" value="ECO:0007669"/>
    <property type="project" value="InterPro"/>
</dbReference>
<comment type="similarity">
    <text evidence="3">Belongs to the exportin family.</text>
</comment>
<dbReference type="InterPro" id="IPR044189">
    <property type="entry name" value="XPO4/7-like"/>
</dbReference>
<keyword evidence="5" id="KW-0963">Cytoplasm</keyword>
<evidence type="ECO:0000256" key="5">
    <source>
        <dbReference type="ARBA" id="ARBA00022490"/>
    </source>
</evidence>
<dbReference type="Pfam" id="PF03810">
    <property type="entry name" value="IBN_N"/>
    <property type="match status" value="1"/>
</dbReference>
<dbReference type="InterPro" id="IPR011989">
    <property type="entry name" value="ARM-like"/>
</dbReference>
<evidence type="ECO:0000256" key="6">
    <source>
        <dbReference type="ARBA" id="ARBA00022927"/>
    </source>
</evidence>
<proteinExistence type="inferred from homology"/>
<dbReference type="WBParaSite" id="PSAMB.scaffold1601size29516.g13989.t1">
    <property type="protein sequence ID" value="PSAMB.scaffold1601size29516.g13989.t1"/>
    <property type="gene ID" value="PSAMB.scaffold1601size29516.g13989"/>
</dbReference>
<dbReference type="Gene3D" id="1.25.10.10">
    <property type="entry name" value="Leucine-rich Repeat Variant"/>
    <property type="match status" value="1"/>
</dbReference>
<evidence type="ECO:0000256" key="1">
    <source>
        <dbReference type="ARBA" id="ARBA00004123"/>
    </source>
</evidence>
<evidence type="ECO:0000259" key="9">
    <source>
        <dbReference type="Pfam" id="PF25795"/>
    </source>
</evidence>
<protein>
    <submittedName>
        <fullName evidence="11">Importin N-terminal domain-containing protein</fullName>
    </submittedName>
</protein>
<evidence type="ECO:0000256" key="3">
    <source>
        <dbReference type="ARBA" id="ARBA00009466"/>
    </source>
</evidence>
<dbReference type="PANTHER" id="PTHR12596:SF2">
    <property type="entry name" value="EXPORTIN-7 ISOFORM X1"/>
    <property type="match status" value="1"/>
</dbReference>
<keyword evidence="7" id="KW-0539">Nucleus</keyword>
<dbReference type="InterPro" id="IPR001494">
    <property type="entry name" value="Importin-beta_N"/>
</dbReference>
<dbReference type="PANTHER" id="PTHR12596">
    <property type="entry name" value="EXPORTIN 4,7-RELATED"/>
    <property type="match status" value="1"/>
</dbReference>
<dbReference type="GO" id="GO:0005049">
    <property type="term" value="F:nuclear export signal receptor activity"/>
    <property type="evidence" value="ECO:0007669"/>
    <property type="project" value="InterPro"/>
</dbReference>
<dbReference type="GO" id="GO:0006611">
    <property type="term" value="P:protein export from nucleus"/>
    <property type="evidence" value="ECO:0007669"/>
    <property type="project" value="TreeGrafter"/>
</dbReference>
<accession>A0A914V6U4</accession>
<evidence type="ECO:0000313" key="10">
    <source>
        <dbReference type="Proteomes" id="UP000887566"/>
    </source>
</evidence>